<evidence type="ECO:0000256" key="1">
    <source>
        <dbReference type="ARBA" id="ARBA00004442"/>
    </source>
</evidence>
<evidence type="ECO:0000256" key="2">
    <source>
        <dbReference type="ARBA" id="ARBA00023136"/>
    </source>
</evidence>
<dbReference type="InterPro" id="IPR012910">
    <property type="entry name" value="Plug_dom"/>
</dbReference>
<name>A0ABP8G6F8_9SPHI</name>
<protein>
    <submittedName>
        <fullName evidence="5">TonB-dependent receptor</fullName>
    </submittedName>
</protein>
<comment type="caution">
    <text evidence="5">The sequence shown here is derived from an EMBL/GenBank/DDBJ whole genome shotgun (WGS) entry which is preliminary data.</text>
</comment>
<dbReference type="PANTHER" id="PTHR40980:SF4">
    <property type="entry name" value="TONB-DEPENDENT RECEPTOR-LIKE BETA-BARREL DOMAIN-CONTAINING PROTEIN"/>
    <property type="match status" value="1"/>
</dbReference>
<sequence length="1052" mass="117962">MAASSNAQILQKKISVTFRDESLSAALQRLNNSAQISLAYDGTALGIHKFKIKARSFKNTVTNDILTYLLYNTGIVFKENDAGIVLSPKPPPVKYGSIKGRVVDFETSDPLPGATVQIIALKKGITTDANGYYKLHNIPEGKHTITVSFTGFEKSQLDNVQVSADKETIIDVKLKAGNALSELVVSGTSRRKVINATDAELVAEVRQARSVVSGVSNEQIVRSMDRDAAEVVKRVAGVSVNNDRFVVVRGLNQRYNVTFINNNLAPSTESDSRAFSYDLISSNIIDRMLVYKSPAPDLPGEFAGGVVKIYTKNAMPTQQIDIQVSTQYRPGSSFADFNTYQGGKFDLLGFDDGTRRLPDIPSSEAYNYLNTAENTKYAKKFKNIYGYTNTKTNVDKRMLFNYYDSWRVFGKRLNNLSSVNYTQTYDHNLISRQMGNTDAIRNYSEADQSVENVRLSLIQTNSITIRDSSKIELKHFVNQSGQDRVLLTVGSKDGFFDSEEKRVDLAYRSRFLYSGQLSGSLFFNKGKTHATGNAGFSAIRQNEPDFREILYSRRKVTGIGPFDENPNESWRQGGIEGGFQRRMYTKINENAYLASGDIEHTLSNGWLLKAGTLNEFKNRDLGLRTFSPIQGPNFYGTEPVVTEDRVQEAYQPDNFRADGTGYIMREFTSPNDSYIAVNQNHSGYAALNVPLLHNKLDVYGGMRVEYNRLRIVGSERLGQAPFPIVVNQPITSFLPSVNITYKPQASIVIRGAYGKTVNRPEFREIAPFSYFDFVNLQTYNGNPDLTTANIQNFDLRFELYPASLLKNEMINLGVFYKTIDHPIEAVFDYDKNTQRFYPDIRYRNTSATKIYGAEAELRKNLSFIAGDLFRNLSLIVNGAYIYSRVNVPGTEFTASNTTPRKRPLQGQAPYIINTALSYENSAWGTKATITYFAMGSTLQFVGNNDFTPKDGTPPSAQGNSLGGFADVFQAPRNLLDFAITQRISKTLQIKAGVQDILNNAIMLYEDQDRNFKYNKEVMLTDPQNGSRYSAHDSVFSRFRPGSYYSISFNFIF</sequence>
<keyword evidence="3" id="KW-0998">Cell outer membrane</keyword>
<dbReference type="InterPro" id="IPR036942">
    <property type="entry name" value="Beta-barrel_TonB_sf"/>
</dbReference>
<dbReference type="PANTHER" id="PTHR40980">
    <property type="entry name" value="PLUG DOMAIN-CONTAINING PROTEIN"/>
    <property type="match status" value="1"/>
</dbReference>
<dbReference type="Pfam" id="PF07715">
    <property type="entry name" value="Plug"/>
    <property type="match status" value="1"/>
</dbReference>
<comment type="subcellular location">
    <subcellularLocation>
        <location evidence="1">Cell outer membrane</location>
    </subcellularLocation>
</comment>
<keyword evidence="5" id="KW-0675">Receptor</keyword>
<dbReference type="InterPro" id="IPR037066">
    <property type="entry name" value="Plug_dom_sf"/>
</dbReference>
<dbReference type="SUPFAM" id="SSF56935">
    <property type="entry name" value="Porins"/>
    <property type="match status" value="1"/>
</dbReference>
<feature type="domain" description="TonB-dependent receptor plug" evidence="4">
    <location>
        <begin position="206"/>
        <end position="305"/>
    </location>
</feature>
<keyword evidence="6" id="KW-1185">Reference proteome</keyword>
<evidence type="ECO:0000259" key="4">
    <source>
        <dbReference type="Pfam" id="PF07715"/>
    </source>
</evidence>
<keyword evidence="2" id="KW-0472">Membrane</keyword>
<proteinExistence type="predicted"/>
<dbReference type="EMBL" id="BAABFT010000003">
    <property type="protein sequence ID" value="GAA4317950.1"/>
    <property type="molecule type" value="Genomic_DNA"/>
</dbReference>
<evidence type="ECO:0000313" key="6">
    <source>
        <dbReference type="Proteomes" id="UP001500582"/>
    </source>
</evidence>
<dbReference type="Gene3D" id="2.60.40.1120">
    <property type="entry name" value="Carboxypeptidase-like, regulatory domain"/>
    <property type="match status" value="1"/>
</dbReference>
<evidence type="ECO:0000313" key="5">
    <source>
        <dbReference type="EMBL" id="GAA4317950.1"/>
    </source>
</evidence>
<dbReference type="InterPro" id="IPR008969">
    <property type="entry name" value="CarboxyPept-like_regulatory"/>
</dbReference>
<dbReference type="Pfam" id="PF13715">
    <property type="entry name" value="CarbopepD_reg_2"/>
    <property type="match status" value="1"/>
</dbReference>
<evidence type="ECO:0000256" key="3">
    <source>
        <dbReference type="ARBA" id="ARBA00023237"/>
    </source>
</evidence>
<reference evidence="6" key="1">
    <citation type="journal article" date="2019" name="Int. J. Syst. Evol. Microbiol.">
        <title>The Global Catalogue of Microorganisms (GCM) 10K type strain sequencing project: providing services to taxonomists for standard genome sequencing and annotation.</title>
        <authorList>
            <consortium name="The Broad Institute Genomics Platform"/>
            <consortium name="The Broad Institute Genome Sequencing Center for Infectious Disease"/>
            <person name="Wu L."/>
            <person name="Ma J."/>
        </authorList>
    </citation>
    <scope>NUCLEOTIDE SEQUENCE [LARGE SCALE GENOMIC DNA]</scope>
    <source>
        <strain evidence="6">JCM 17705</strain>
    </source>
</reference>
<dbReference type="Proteomes" id="UP001500582">
    <property type="component" value="Unassembled WGS sequence"/>
</dbReference>
<accession>A0ABP8G6F8</accession>
<dbReference type="SUPFAM" id="SSF49464">
    <property type="entry name" value="Carboxypeptidase regulatory domain-like"/>
    <property type="match status" value="1"/>
</dbReference>
<gene>
    <name evidence="5" type="ORF">GCM10023149_15770</name>
</gene>
<dbReference type="Gene3D" id="2.170.130.10">
    <property type="entry name" value="TonB-dependent receptor, plug domain"/>
    <property type="match status" value="1"/>
</dbReference>
<organism evidence="5 6">
    <name type="scientific">Mucilaginibacter gynuensis</name>
    <dbReference type="NCBI Taxonomy" id="1302236"/>
    <lineage>
        <taxon>Bacteria</taxon>
        <taxon>Pseudomonadati</taxon>
        <taxon>Bacteroidota</taxon>
        <taxon>Sphingobacteriia</taxon>
        <taxon>Sphingobacteriales</taxon>
        <taxon>Sphingobacteriaceae</taxon>
        <taxon>Mucilaginibacter</taxon>
    </lineage>
</organism>
<dbReference type="Gene3D" id="2.40.170.20">
    <property type="entry name" value="TonB-dependent receptor, beta-barrel domain"/>
    <property type="match status" value="1"/>
</dbReference>